<evidence type="ECO:0000313" key="1">
    <source>
        <dbReference type="EMBL" id="GBP88697.1"/>
    </source>
</evidence>
<protein>
    <submittedName>
        <fullName evidence="1">Uncharacterized protein</fullName>
    </submittedName>
</protein>
<keyword evidence="2" id="KW-1185">Reference proteome</keyword>
<name>A0A4C1ZQ00_EUMVA</name>
<dbReference type="Proteomes" id="UP000299102">
    <property type="component" value="Unassembled WGS sequence"/>
</dbReference>
<sequence>MADARSLDLDRLQTKRYALYSLVQIEVTTYAHALINLNLQQVVAVQGVAGLSCYHRPITLPGKCEFPKVSLRLDETSDRRTGRHWF</sequence>
<organism evidence="1 2">
    <name type="scientific">Eumeta variegata</name>
    <name type="common">Bagworm moth</name>
    <name type="synonym">Eumeta japonica</name>
    <dbReference type="NCBI Taxonomy" id="151549"/>
    <lineage>
        <taxon>Eukaryota</taxon>
        <taxon>Metazoa</taxon>
        <taxon>Ecdysozoa</taxon>
        <taxon>Arthropoda</taxon>
        <taxon>Hexapoda</taxon>
        <taxon>Insecta</taxon>
        <taxon>Pterygota</taxon>
        <taxon>Neoptera</taxon>
        <taxon>Endopterygota</taxon>
        <taxon>Lepidoptera</taxon>
        <taxon>Glossata</taxon>
        <taxon>Ditrysia</taxon>
        <taxon>Tineoidea</taxon>
        <taxon>Psychidae</taxon>
        <taxon>Oiketicinae</taxon>
        <taxon>Eumeta</taxon>
    </lineage>
</organism>
<dbReference type="EMBL" id="BGZK01001951">
    <property type="protein sequence ID" value="GBP88697.1"/>
    <property type="molecule type" value="Genomic_DNA"/>
</dbReference>
<gene>
    <name evidence="1" type="ORF">EVAR_79079_1</name>
</gene>
<reference evidence="1 2" key="1">
    <citation type="journal article" date="2019" name="Commun. Biol.">
        <title>The bagworm genome reveals a unique fibroin gene that provides high tensile strength.</title>
        <authorList>
            <person name="Kono N."/>
            <person name="Nakamura H."/>
            <person name="Ohtoshi R."/>
            <person name="Tomita M."/>
            <person name="Numata K."/>
            <person name="Arakawa K."/>
        </authorList>
    </citation>
    <scope>NUCLEOTIDE SEQUENCE [LARGE SCALE GENOMIC DNA]</scope>
</reference>
<dbReference type="AlphaFoldDB" id="A0A4C1ZQ00"/>
<comment type="caution">
    <text evidence="1">The sequence shown here is derived from an EMBL/GenBank/DDBJ whole genome shotgun (WGS) entry which is preliminary data.</text>
</comment>
<proteinExistence type="predicted"/>
<evidence type="ECO:0000313" key="2">
    <source>
        <dbReference type="Proteomes" id="UP000299102"/>
    </source>
</evidence>
<accession>A0A4C1ZQ00</accession>